<evidence type="ECO:0000256" key="1">
    <source>
        <dbReference type="SAM" id="SignalP"/>
    </source>
</evidence>
<organism evidence="2 3">
    <name type="scientific">Cryptolaemus montrouzieri</name>
    <dbReference type="NCBI Taxonomy" id="559131"/>
    <lineage>
        <taxon>Eukaryota</taxon>
        <taxon>Metazoa</taxon>
        <taxon>Ecdysozoa</taxon>
        <taxon>Arthropoda</taxon>
        <taxon>Hexapoda</taxon>
        <taxon>Insecta</taxon>
        <taxon>Pterygota</taxon>
        <taxon>Neoptera</taxon>
        <taxon>Endopterygota</taxon>
        <taxon>Coleoptera</taxon>
        <taxon>Polyphaga</taxon>
        <taxon>Cucujiformia</taxon>
        <taxon>Coccinelloidea</taxon>
        <taxon>Coccinellidae</taxon>
        <taxon>Scymninae</taxon>
        <taxon>Scymnini</taxon>
        <taxon>Cryptolaemus</taxon>
    </lineage>
</organism>
<keyword evidence="1" id="KW-0732">Signal</keyword>
<protein>
    <submittedName>
        <fullName evidence="2">Uncharacterized protein</fullName>
    </submittedName>
</protein>
<evidence type="ECO:0000313" key="2">
    <source>
        <dbReference type="EMBL" id="KAL3283438.1"/>
    </source>
</evidence>
<dbReference type="EMBL" id="JABFTP020000144">
    <property type="protein sequence ID" value="KAL3283438.1"/>
    <property type="molecule type" value="Genomic_DNA"/>
</dbReference>
<keyword evidence="3" id="KW-1185">Reference proteome</keyword>
<feature type="chain" id="PRO_5044886864" evidence="1">
    <location>
        <begin position="25"/>
        <end position="155"/>
    </location>
</feature>
<sequence length="155" mass="18186">MWQSSLLLIRWGIILLILVGEVHQNVSVTERSKMPQHISPNENSRISGRKIEAVIEDDGIIINILDHHRLRHGHRFKNWEKADHGPRWSSETERDMIKNIRCRRYNGGYYVTNRCTNYCDCPYYYSKYNCAPCPYRPSPSYVPPYAPSVIISKSF</sequence>
<reference evidence="2 3" key="1">
    <citation type="journal article" date="2021" name="BMC Biol.">
        <title>Horizontally acquired antibacterial genes associated with adaptive radiation of ladybird beetles.</title>
        <authorList>
            <person name="Li H.S."/>
            <person name="Tang X.F."/>
            <person name="Huang Y.H."/>
            <person name="Xu Z.Y."/>
            <person name="Chen M.L."/>
            <person name="Du X.Y."/>
            <person name="Qiu B.Y."/>
            <person name="Chen P.T."/>
            <person name="Zhang W."/>
            <person name="Slipinski A."/>
            <person name="Escalona H.E."/>
            <person name="Waterhouse R.M."/>
            <person name="Zwick A."/>
            <person name="Pang H."/>
        </authorList>
    </citation>
    <scope>NUCLEOTIDE SEQUENCE [LARGE SCALE GENOMIC DNA]</scope>
    <source>
        <strain evidence="2">SYSU2018</strain>
    </source>
</reference>
<dbReference type="AlphaFoldDB" id="A0ABD2NXI6"/>
<comment type="caution">
    <text evidence="2">The sequence shown here is derived from an EMBL/GenBank/DDBJ whole genome shotgun (WGS) entry which is preliminary data.</text>
</comment>
<feature type="signal peptide" evidence="1">
    <location>
        <begin position="1"/>
        <end position="24"/>
    </location>
</feature>
<name>A0ABD2NXI6_9CUCU</name>
<dbReference type="Proteomes" id="UP001516400">
    <property type="component" value="Unassembled WGS sequence"/>
</dbReference>
<evidence type="ECO:0000313" key="3">
    <source>
        <dbReference type="Proteomes" id="UP001516400"/>
    </source>
</evidence>
<gene>
    <name evidence="2" type="ORF">HHI36_006583</name>
</gene>
<proteinExistence type="predicted"/>
<accession>A0ABD2NXI6</accession>